<dbReference type="CDD" id="cd00211">
    <property type="entry name" value="PTS_IIA_fru"/>
    <property type="match status" value="1"/>
</dbReference>
<dbReference type="Pfam" id="PF00359">
    <property type="entry name" value="PTS_EIIA_2"/>
    <property type="match status" value="1"/>
</dbReference>
<dbReference type="EMBL" id="JARTLI010000045">
    <property type="protein sequence ID" value="MED5053389.1"/>
    <property type="molecule type" value="Genomic_DNA"/>
</dbReference>
<dbReference type="Proteomes" id="UP001213979">
    <property type="component" value="Unassembled WGS sequence"/>
</dbReference>
<dbReference type="PANTHER" id="PTHR47738">
    <property type="entry name" value="PTS SYSTEM FRUCTOSE-LIKE EIIA COMPONENT-RELATED"/>
    <property type="match status" value="1"/>
</dbReference>
<feature type="domain" description="PTS EIIA type-2" evidence="1">
    <location>
        <begin position="6"/>
        <end position="153"/>
    </location>
</feature>
<accession>A0ABD5J0H1</accession>
<dbReference type="SUPFAM" id="SSF55804">
    <property type="entry name" value="Phoshotransferase/anion transport protein"/>
    <property type="match status" value="1"/>
</dbReference>
<dbReference type="InterPro" id="IPR051541">
    <property type="entry name" value="PTS_SugarTrans_NitroReg"/>
</dbReference>
<name>A0ABD5J0H1_9BACL</name>
<evidence type="ECO:0000313" key="4">
    <source>
        <dbReference type="Proteomes" id="UP001213979"/>
    </source>
</evidence>
<evidence type="ECO:0000313" key="2">
    <source>
        <dbReference type="EMBL" id="MDE8564895.1"/>
    </source>
</evidence>
<dbReference type="Gene3D" id="3.40.930.10">
    <property type="entry name" value="Mannitol-specific EII, Chain A"/>
    <property type="match status" value="1"/>
</dbReference>
<dbReference type="AlphaFoldDB" id="A0ABD5J0H1"/>
<evidence type="ECO:0000259" key="1">
    <source>
        <dbReference type="PROSITE" id="PS51094"/>
    </source>
</evidence>
<protein>
    <submittedName>
        <fullName evidence="3">PTS sugar transporter subunit IIA</fullName>
    </submittedName>
</protein>
<reference evidence="3 5" key="2">
    <citation type="submission" date="2023-03" db="EMBL/GenBank/DDBJ databases">
        <title>Bacillus Genome Sequencing.</title>
        <authorList>
            <person name="Dunlap C."/>
        </authorList>
    </citation>
    <scope>NUCLEOTIDE SEQUENCE [LARGE SCALE GENOMIC DNA]</scope>
    <source>
        <strain evidence="3 5">NRS-38</strain>
    </source>
</reference>
<sequence length="155" mass="17567">MNSIEKIIHENCVLLNVEAYDQHDILSQLSDALYKQGFVKDTFKHAVLEREAEFPTGLPLVSIGVAIPHTDAYHVARTGIGVAILKKPVEFSVMGSPDDKVHVSIILMLAMNDGKKQIELLQRLMEFFQKEEKLLVLKDMKNEKEIAAYLETEIF</sequence>
<keyword evidence="4" id="KW-1185">Reference proteome</keyword>
<organism evidence="3 5">
    <name type="scientific">Anoxybacteroides rupiense</name>
    <dbReference type="NCBI Taxonomy" id="311460"/>
    <lineage>
        <taxon>Bacteria</taxon>
        <taxon>Bacillati</taxon>
        <taxon>Bacillota</taxon>
        <taxon>Bacilli</taxon>
        <taxon>Bacillales</taxon>
        <taxon>Anoxybacillaceae</taxon>
        <taxon>Anoxybacteroides</taxon>
    </lineage>
</organism>
<dbReference type="PROSITE" id="PS51094">
    <property type="entry name" value="PTS_EIIA_TYPE_2"/>
    <property type="match status" value="1"/>
</dbReference>
<dbReference type="PANTHER" id="PTHR47738:SF3">
    <property type="entry name" value="PHOSPHOTRANSFERASE SYSTEM MANNITOL_FRUCTOSE-SPECIFIC IIA DOMAIN CONTAINING PROTEIN"/>
    <property type="match status" value="1"/>
</dbReference>
<dbReference type="InterPro" id="IPR016152">
    <property type="entry name" value="PTrfase/Anion_transptr"/>
</dbReference>
<dbReference type="EMBL" id="JAQOTG010000014">
    <property type="protein sequence ID" value="MDE8564895.1"/>
    <property type="molecule type" value="Genomic_DNA"/>
</dbReference>
<reference evidence="2 4" key="1">
    <citation type="submission" date="2023-01" db="EMBL/GenBank/DDBJ databases">
        <title>Genome-based reclassification of Anoxybacillus geothermalis as a later heterotypic synonym of Anoxybacillus rupiensis.</title>
        <authorList>
            <person name="Inan Bektas K."/>
            <person name="Canakci S."/>
            <person name="Belduz A.A."/>
            <person name="Guler H.H."/>
        </authorList>
    </citation>
    <scope>NUCLEOTIDE SEQUENCE [LARGE SCALE GENOMIC DNA]</scope>
    <source>
        <strain evidence="2 4">DSM 17127</strain>
    </source>
</reference>
<keyword evidence="3" id="KW-0813">Transport</keyword>
<evidence type="ECO:0000313" key="3">
    <source>
        <dbReference type="EMBL" id="MED5053389.1"/>
    </source>
</evidence>
<dbReference type="Proteomes" id="UP001339962">
    <property type="component" value="Unassembled WGS sequence"/>
</dbReference>
<keyword evidence="3" id="KW-0762">Sugar transport</keyword>
<gene>
    <name evidence="3" type="ORF">P9850_16460</name>
    <name evidence="2" type="ORF">PNH38_13585</name>
</gene>
<evidence type="ECO:0000313" key="5">
    <source>
        <dbReference type="Proteomes" id="UP001339962"/>
    </source>
</evidence>
<dbReference type="InterPro" id="IPR002178">
    <property type="entry name" value="PTS_EIIA_type-2_dom"/>
</dbReference>
<proteinExistence type="predicted"/>
<dbReference type="RefSeq" id="WP_044741672.1">
    <property type="nucleotide sequence ID" value="NZ_JACIDF010000010.1"/>
</dbReference>
<comment type="caution">
    <text evidence="3">The sequence shown here is derived from an EMBL/GenBank/DDBJ whole genome shotgun (WGS) entry which is preliminary data.</text>
</comment>